<name>A0A643K2G0_9EURY</name>
<dbReference type="PANTHER" id="PTHR43847">
    <property type="entry name" value="BLL3993 PROTEIN"/>
    <property type="match status" value="1"/>
</dbReference>
<dbReference type="AlphaFoldDB" id="A0A643K2G0"/>
<dbReference type="GO" id="GO:0032259">
    <property type="term" value="P:methylation"/>
    <property type="evidence" value="ECO:0007669"/>
    <property type="project" value="UniProtKB-KW"/>
</dbReference>
<dbReference type="GO" id="GO:0008168">
    <property type="term" value="F:methyltransferase activity"/>
    <property type="evidence" value="ECO:0007669"/>
    <property type="project" value="UniProtKB-KW"/>
</dbReference>
<feature type="transmembrane region" description="Helical" evidence="5">
    <location>
        <begin position="46"/>
        <end position="64"/>
    </location>
</feature>
<keyword evidence="6" id="KW-0489">Methyltransferase</keyword>
<dbReference type="InterPro" id="IPR052527">
    <property type="entry name" value="Metal_cation-efflux_comp"/>
</dbReference>
<evidence type="ECO:0000256" key="4">
    <source>
        <dbReference type="ARBA" id="ARBA00023136"/>
    </source>
</evidence>
<proteinExistence type="predicted"/>
<dbReference type="Pfam" id="PF04191">
    <property type="entry name" value="PEMT"/>
    <property type="match status" value="1"/>
</dbReference>
<keyword evidence="3 5" id="KW-1133">Transmembrane helix</keyword>
<keyword evidence="6" id="KW-0808">Transferase</keyword>
<sequence length="192" mass="21280">MALPESVAFAVGLSSALTILGTLLVTIRSSAWHFWPPGEKSWKYRLHWGCVAVFNLSLVATAIFDWNSWILPRPSSFVGGALLAVAGVVIFVASERSFERHETMGLSGDLHTSGLYARSRNPQYVGMVVGIVGVALVVNSLLVTVLALLHVSWVLLLPFAEEPWLREEFGEEYQTYKRQVPRFVGAETFRSE</sequence>
<gene>
    <name evidence="6" type="ORF">Hfx1149_10780</name>
</gene>
<keyword evidence="2 5" id="KW-0812">Transmembrane</keyword>
<evidence type="ECO:0000256" key="5">
    <source>
        <dbReference type="SAM" id="Phobius"/>
    </source>
</evidence>
<feature type="transmembrane region" description="Helical" evidence="5">
    <location>
        <begin position="6"/>
        <end position="25"/>
    </location>
</feature>
<evidence type="ECO:0000256" key="3">
    <source>
        <dbReference type="ARBA" id="ARBA00022989"/>
    </source>
</evidence>
<protein>
    <submittedName>
        <fullName evidence="6">Isoprenylcysteine carboxylmethyltransferase family protein</fullName>
    </submittedName>
</protein>
<comment type="subcellular location">
    <subcellularLocation>
        <location evidence="1">Endomembrane system</location>
        <topology evidence="1">Multi-pass membrane protein</topology>
    </subcellularLocation>
</comment>
<evidence type="ECO:0000256" key="2">
    <source>
        <dbReference type="ARBA" id="ARBA00022692"/>
    </source>
</evidence>
<evidence type="ECO:0000256" key="1">
    <source>
        <dbReference type="ARBA" id="ARBA00004127"/>
    </source>
</evidence>
<accession>A0A643K2G0</accession>
<dbReference type="PANTHER" id="PTHR43847:SF1">
    <property type="entry name" value="BLL3993 PROTEIN"/>
    <property type="match status" value="1"/>
</dbReference>
<reference evidence="6" key="1">
    <citation type="submission" date="2019-09" db="EMBL/GenBank/DDBJ databases">
        <title>Genomic analysis of Haloferax sp. CBA1149.</title>
        <authorList>
            <person name="Roh S.W."/>
        </authorList>
    </citation>
    <scope>NUCLEOTIDE SEQUENCE</scope>
    <source>
        <strain evidence="6">CBA1149</strain>
    </source>
</reference>
<dbReference type="InterPro" id="IPR007318">
    <property type="entry name" value="Phopholipid_MeTrfase"/>
</dbReference>
<comment type="caution">
    <text evidence="6">The sequence shown here is derived from an EMBL/GenBank/DDBJ whole genome shotgun (WGS) entry which is preliminary data.</text>
</comment>
<dbReference type="GO" id="GO:0012505">
    <property type="term" value="C:endomembrane system"/>
    <property type="evidence" value="ECO:0007669"/>
    <property type="project" value="UniProtKB-SubCell"/>
</dbReference>
<dbReference type="RefSeq" id="WP_151138278.1">
    <property type="nucleotide sequence ID" value="NZ_VZUS01000001.1"/>
</dbReference>
<dbReference type="EMBL" id="VZUS01000001">
    <property type="protein sequence ID" value="KAB1188491.1"/>
    <property type="molecule type" value="Genomic_DNA"/>
</dbReference>
<feature type="transmembrane region" description="Helical" evidence="5">
    <location>
        <begin position="124"/>
        <end position="156"/>
    </location>
</feature>
<dbReference type="Gene3D" id="1.20.120.1630">
    <property type="match status" value="1"/>
</dbReference>
<keyword evidence="4 5" id="KW-0472">Membrane</keyword>
<organism evidence="6">
    <name type="scientific">Haloferax sp. CBA1149</name>
    <dbReference type="NCBI Taxonomy" id="2650753"/>
    <lineage>
        <taxon>Archaea</taxon>
        <taxon>Methanobacteriati</taxon>
        <taxon>Methanobacteriota</taxon>
        <taxon>Stenosarchaea group</taxon>
        <taxon>Halobacteria</taxon>
        <taxon>Halobacteriales</taxon>
        <taxon>Haloferacaceae</taxon>
        <taxon>Haloferax</taxon>
    </lineage>
</organism>
<evidence type="ECO:0000313" key="6">
    <source>
        <dbReference type="EMBL" id="KAB1188491.1"/>
    </source>
</evidence>
<feature type="transmembrane region" description="Helical" evidence="5">
    <location>
        <begin position="76"/>
        <end position="94"/>
    </location>
</feature>